<evidence type="ECO:0000313" key="2">
    <source>
        <dbReference type="Proteomes" id="UP000257109"/>
    </source>
</evidence>
<dbReference type="Proteomes" id="UP000257109">
    <property type="component" value="Unassembled WGS sequence"/>
</dbReference>
<dbReference type="PANTHER" id="PTHR33067:SF15">
    <property type="entry name" value="RNA-DIRECTED DNA POLYMERASE"/>
    <property type="match status" value="1"/>
</dbReference>
<sequence>MTIQLSNRSIEQPLVVLEYVLIQINELIFPTDFYVVDMEDEASGRESPLILGRPFLMTTRTKIDVHAGTLSMEFDDTLVQFNIFEAMKHPTEDHSLFGIDMIEELVEEYFQLDNYSEEVEDFARIAESSSCSKADYDEVQEFPDSEGCYGDDADLAFETKITKLLNQVYNPNNSECTNNTEEEAEVMTVYLVLNAVHIGRPYSNLQTKEKSSPPPPLELKTLPKHLKNAYMDDEQILMEEDIKPIRQQQRRLNPTILDVVKKEMTKLLVAGIIYPISDS</sequence>
<reference evidence="1" key="1">
    <citation type="submission" date="2018-05" db="EMBL/GenBank/DDBJ databases">
        <title>Draft genome of Mucuna pruriens seed.</title>
        <authorList>
            <person name="Nnadi N.E."/>
            <person name="Vos R."/>
            <person name="Hasami M.H."/>
            <person name="Devisetty U.K."/>
            <person name="Aguiy J.C."/>
        </authorList>
    </citation>
    <scope>NUCLEOTIDE SEQUENCE [LARGE SCALE GENOMIC DNA]</scope>
    <source>
        <strain evidence="1">JCA_2017</strain>
    </source>
</reference>
<organism evidence="1 2">
    <name type="scientific">Mucuna pruriens</name>
    <name type="common">Velvet bean</name>
    <name type="synonym">Dolichos pruriens</name>
    <dbReference type="NCBI Taxonomy" id="157652"/>
    <lineage>
        <taxon>Eukaryota</taxon>
        <taxon>Viridiplantae</taxon>
        <taxon>Streptophyta</taxon>
        <taxon>Embryophyta</taxon>
        <taxon>Tracheophyta</taxon>
        <taxon>Spermatophyta</taxon>
        <taxon>Magnoliopsida</taxon>
        <taxon>eudicotyledons</taxon>
        <taxon>Gunneridae</taxon>
        <taxon>Pentapetalae</taxon>
        <taxon>rosids</taxon>
        <taxon>fabids</taxon>
        <taxon>Fabales</taxon>
        <taxon>Fabaceae</taxon>
        <taxon>Papilionoideae</taxon>
        <taxon>50 kb inversion clade</taxon>
        <taxon>NPAAA clade</taxon>
        <taxon>indigoferoid/millettioid clade</taxon>
        <taxon>Phaseoleae</taxon>
        <taxon>Mucuna</taxon>
    </lineage>
</organism>
<dbReference type="Gene3D" id="2.40.70.10">
    <property type="entry name" value="Acid Proteases"/>
    <property type="match status" value="1"/>
</dbReference>
<name>A0A371EI77_MUCPR</name>
<dbReference type="Gene3D" id="3.10.10.10">
    <property type="entry name" value="HIV Type 1 Reverse Transcriptase, subunit A, domain 1"/>
    <property type="match status" value="1"/>
</dbReference>
<protein>
    <recommendedName>
        <fullName evidence="3">Reverse transcriptase domain-containing protein</fullName>
    </recommendedName>
</protein>
<dbReference type="PANTHER" id="PTHR33067">
    <property type="entry name" value="RNA-DIRECTED DNA POLYMERASE-RELATED"/>
    <property type="match status" value="1"/>
</dbReference>
<keyword evidence="2" id="KW-1185">Reference proteome</keyword>
<gene>
    <name evidence="1" type="ORF">CR513_55624</name>
</gene>
<evidence type="ECO:0008006" key="3">
    <source>
        <dbReference type="Google" id="ProtNLM"/>
    </source>
</evidence>
<evidence type="ECO:0000313" key="1">
    <source>
        <dbReference type="EMBL" id="RDX65694.1"/>
    </source>
</evidence>
<accession>A0A371EI77</accession>
<feature type="non-terminal residue" evidence="1">
    <location>
        <position position="1"/>
    </location>
</feature>
<proteinExistence type="predicted"/>
<dbReference type="OrthoDB" id="1744168at2759"/>
<dbReference type="InterPro" id="IPR021109">
    <property type="entry name" value="Peptidase_aspartic_dom_sf"/>
</dbReference>
<dbReference type="EMBL" id="QJKJ01013774">
    <property type="protein sequence ID" value="RDX65694.1"/>
    <property type="molecule type" value="Genomic_DNA"/>
</dbReference>
<comment type="caution">
    <text evidence="1">The sequence shown here is derived from an EMBL/GenBank/DDBJ whole genome shotgun (WGS) entry which is preliminary data.</text>
</comment>
<dbReference type="AlphaFoldDB" id="A0A371EI77"/>